<accession>A0A7I9UY03</accession>
<evidence type="ECO:0000256" key="7">
    <source>
        <dbReference type="ARBA" id="ARBA00023136"/>
    </source>
</evidence>
<reference evidence="12" key="1">
    <citation type="submission" date="2019-06" db="EMBL/GenBank/DDBJ databases">
        <title>Gordonia isolated from sludge of a wastewater treatment plant.</title>
        <authorList>
            <person name="Tamura T."/>
            <person name="Aoyama K."/>
            <person name="Kang Y."/>
            <person name="Saito S."/>
            <person name="Akiyama N."/>
            <person name="Yazawa K."/>
            <person name="Gonoi T."/>
            <person name="Mikami Y."/>
        </authorList>
    </citation>
    <scope>NUCLEOTIDE SEQUENCE [LARGE SCALE GENOMIC DNA]</scope>
    <source>
        <strain evidence="12">NBRC 107697</strain>
    </source>
</reference>
<feature type="transmembrane region" description="Helical" evidence="9">
    <location>
        <begin position="35"/>
        <end position="52"/>
    </location>
</feature>
<dbReference type="SUPFAM" id="SSF103473">
    <property type="entry name" value="MFS general substrate transporter"/>
    <property type="match status" value="1"/>
</dbReference>
<name>A0A7I9UY03_9ACTN</name>
<keyword evidence="12" id="KW-1185">Reference proteome</keyword>
<keyword evidence="4" id="KW-1003">Cell membrane</keyword>
<evidence type="ECO:0000256" key="2">
    <source>
        <dbReference type="ARBA" id="ARBA00005982"/>
    </source>
</evidence>
<dbReference type="AlphaFoldDB" id="A0A7I9UY03"/>
<evidence type="ECO:0000313" key="11">
    <source>
        <dbReference type="EMBL" id="GED97975.1"/>
    </source>
</evidence>
<dbReference type="PANTHER" id="PTHR23517">
    <property type="entry name" value="RESISTANCE PROTEIN MDTM, PUTATIVE-RELATED-RELATED"/>
    <property type="match status" value="1"/>
</dbReference>
<evidence type="ECO:0000256" key="8">
    <source>
        <dbReference type="RuleBase" id="RU003755"/>
    </source>
</evidence>
<evidence type="ECO:0000256" key="9">
    <source>
        <dbReference type="SAM" id="Phobius"/>
    </source>
</evidence>
<keyword evidence="6 9" id="KW-1133">Transmembrane helix</keyword>
<dbReference type="GO" id="GO:0006857">
    <property type="term" value="P:oligopeptide transport"/>
    <property type="evidence" value="ECO:0007669"/>
    <property type="project" value="InterPro"/>
</dbReference>
<evidence type="ECO:0000256" key="4">
    <source>
        <dbReference type="ARBA" id="ARBA00022475"/>
    </source>
</evidence>
<evidence type="ECO:0000313" key="12">
    <source>
        <dbReference type="Proteomes" id="UP000444980"/>
    </source>
</evidence>
<dbReference type="GO" id="GO:0005886">
    <property type="term" value="C:plasma membrane"/>
    <property type="evidence" value="ECO:0007669"/>
    <property type="project" value="UniProtKB-SubCell"/>
</dbReference>
<keyword evidence="7 9" id="KW-0472">Membrane</keyword>
<dbReference type="PROSITE" id="PS50850">
    <property type="entry name" value="MFS"/>
    <property type="match status" value="1"/>
</dbReference>
<sequence>MVTTDDAAARPLDRRFFGQPWGLATLFSIETWERFSFYGMQAILAYYLYYTVAQGGLGLDRSSATSIVGAYGGLVYLSTIVGAWLADRVLGADRTLLTGAVVIMAGHISLALLPGLWGVGIGLVLVAFGSGALKTSATTMVGGLYEPGDRRRDAGFSLYYMGVNLGGFLGPLATGAAQRGAGFHLGFGLAAIGMGVGLIGYVAMRGSLRGLGDGVPDPLPRSQRRRWIVTAVVAVVAVGAAAAGGWLRADRLATVVAVVTALAALGLFAVILRSAHVDATERRRVVAFIPLFGASVVFWSLYQQQFTTVAVYADERLNRSIGGWEVPASWVQSINPVFIIVFAGVFAALWTALGSAQPSAPAKFALGTGLMGVAFLCFLPMSGGGPGSAPLLGLVGILLLFTFAELLLSPVGLSLATRLAPRAFTSQMVALFFLSVALGTALSGVLARWYSADSEVPYFLTLGLASLAVAGLVAAATPWIRRGMGEA</sequence>
<feature type="transmembrane region" description="Helical" evidence="9">
    <location>
        <begin position="334"/>
        <end position="352"/>
    </location>
</feature>
<dbReference type="PANTHER" id="PTHR23517:SF15">
    <property type="entry name" value="PROTON-DEPENDENT OLIGOPEPTIDE FAMILY TRANSPORT PROTEIN"/>
    <property type="match status" value="1"/>
</dbReference>
<evidence type="ECO:0000256" key="5">
    <source>
        <dbReference type="ARBA" id="ARBA00022692"/>
    </source>
</evidence>
<dbReference type="InterPro" id="IPR000109">
    <property type="entry name" value="POT_fam"/>
</dbReference>
<gene>
    <name evidence="11" type="ORF">nbrc107697_20140</name>
</gene>
<dbReference type="RefSeq" id="WP_371864523.1">
    <property type="nucleotide sequence ID" value="NZ_BJOU01000001.1"/>
</dbReference>
<organism evidence="11 12">
    <name type="scientific">Gordonia crocea</name>
    <dbReference type="NCBI Taxonomy" id="589162"/>
    <lineage>
        <taxon>Bacteria</taxon>
        <taxon>Bacillati</taxon>
        <taxon>Actinomycetota</taxon>
        <taxon>Actinomycetes</taxon>
        <taxon>Mycobacteriales</taxon>
        <taxon>Gordoniaceae</taxon>
        <taxon>Gordonia</taxon>
    </lineage>
</organism>
<feature type="transmembrane region" description="Helical" evidence="9">
    <location>
        <begin position="456"/>
        <end position="480"/>
    </location>
</feature>
<feature type="transmembrane region" description="Helical" evidence="9">
    <location>
        <begin position="389"/>
        <end position="408"/>
    </location>
</feature>
<dbReference type="EMBL" id="BJOU01000001">
    <property type="protein sequence ID" value="GED97975.1"/>
    <property type="molecule type" value="Genomic_DNA"/>
</dbReference>
<feature type="transmembrane region" description="Helical" evidence="9">
    <location>
        <begin position="284"/>
        <end position="302"/>
    </location>
</feature>
<comment type="similarity">
    <text evidence="2 8">Belongs to the major facilitator superfamily. Proton-dependent oligopeptide transporter (POT/PTR) (TC 2.A.17) family.</text>
</comment>
<dbReference type="Proteomes" id="UP000444980">
    <property type="component" value="Unassembled WGS sequence"/>
</dbReference>
<feature type="transmembrane region" description="Helical" evidence="9">
    <location>
        <begin position="252"/>
        <end position="272"/>
    </location>
</feature>
<evidence type="ECO:0000259" key="10">
    <source>
        <dbReference type="PROSITE" id="PS50850"/>
    </source>
</evidence>
<feature type="transmembrane region" description="Helical" evidence="9">
    <location>
        <begin position="157"/>
        <end position="177"/>
    </location>
</feature>
<keyword evidence="3 8" id="KW-0813">Transport</keyword>
<dbReference type="InterPro" id="IPR036259">
    <property type="entry name" value="MFS_trans_sf"/>
</dbReference>
<comment type="subcellular location">
    <subcellularLocation>
        <location evidence="1">Cell membrane</location>
        <topology evidence="1">Multi-pass membrane protein</topology>
    </subcellularLocation>
    <subcellularLocation>
        <location evidence="8">Membrane</location>
        <topology evidence="8">Multi-pass membrane protein</topology>
    </subcellularLocation>
</comment>
<protein>
    <submittedName>
        <fullName evidence="11">MFS transporter</fullName>
    </submittedName>
</protein>
<feature type="domain" description="Major facilitator superfamily (MFS) profile" evidence="10">
    <location>
        <begin position="1"/>
        <end position="209"/>
    </location>
</feature>
<dbReference type="InterPro" id="IPR020846">
    <property type="entry name" value="MFS_dom"/>
</dbReference>
<dbReference type="CDD" id="cd17346">
    <property type="entry name" value="MFS_DtpA_like"/>
    <property type="match status" value="1"/>
</dbReference>
<feature type="transmembrane region" description="Helical" evidence="9">
    <location>
        <begin position="64"/>
        <end position="85"/>
    </location>
</feature>
<dbReference type="InterPro" id="IPR050171">
    <property type="entry name" value="MFS_Transporters"/>
</dbReference>
<dbReference type="InterPro" id="IPR005279">
    <property type="entry name" value="Dipep/tripep_permease"/>
</dbReference>
<comment type="caution">
    <text evidence="11">The sequence shown here is derived from an EMBL/GenBank/DDBJ whole genome shotgun (WGS) entry which is preliminary data.</text>
</comment>
<proteinExistence type="inferred from homology"/>
<evidence type="ECO:0000256" key="6">
    <source>
        <dbReference type="ARBA" id="ARBA00022989"/>
    </source>
</evidence>
<feature type="transmembrane region" description="Helical" evidence="9">
    <location>
        <begin position="183"/>
        <end position="203"/>
    </location>
</feature>
<dbReference type="Gene3D" id="1.20.1250.20">
    <property type="entry name" value="MFS general substrate transporter like domains"/>
    <property type="match status" value="1"/>
</dbReference>
<dbReference type="InterPro" id="IPR018456">
    <property type="entry name" value="PTR2_symporter_CS"/>
</dbReference>
<keyword evidence="5 8" id="KW-0812">Transmembrane</keyword>
<dbReference type="GO" id="GO:1904680">
    <property type="term" value="F:peptide transmembrane transporter activity"/>
    <property type="evidence" value="ECO:0007669"/>
    <property type="project" value="InterPro"/>
</dbReference>
<dbReference type="PROSITE" id="PS01023">
    <property type="entry name" value="PTR2_2"/>
    <property type="match status" value="1"/>
</dbReference>
<dbReference type="Pfam" id="PF00854">
    <property type="entry name" value="PTR2"/>
    <property type="match status" value="1"/>
</dbReference>
<dbReference type="NCBIfam" id="TIGR00924">
    <property type="entry name" value="yjdL_sub1_fam"/>
    <property type="match status" value="1"/>
</dbReference>
<evidence type="ECO:0000256" key="1">
    <source>
        <dbReference type="ARBA" id="ARBA00004651"/>
    </source>
</evidence>
<feature type="transmembrane region" description="Helical" evidence="9">
    <location>
        <begin position="429"/>
        <end position="450"/>
    </location>
</feature>
<feature type="transmembrane region" description="Helical" evidence="9">
    <location>
        <begin position="227"/>
        <end position="246"/>
    </location>
</feature>
<feature type="transmembrane region" description="Helical" evidence="9">
    <location>
        <begin position="364"/>
        <end position="383"/>
    </location>
</feature>
<evidence type="ECO:0000256" key="3">
    <source>
        <dbReference type="ARBA" id="ARBA00022448"/>
    </source>
</evidence>